<dbReference type="EMBL" id="AEAI01003431">
    <property type="protein sequence ID" value="EGH48738.1"/>
    <property type="molecule type" value="Genomic_DNA"/>
</dbReference>
<dbReference type="SUPFAM" id="SSF53850">
    <property type="entry name" value="Periplasmic binding protein-like II"/>
    <property type="match status" value="1"/>
</dbReference>
<dbReference type="GO" id="GO:0003700">
    <property type="term" value="F:DNA-binding transcription factor activity"/>
    <property type="evidence" value="ECO:0007669"/>
    <property type="project" value="TreeGrafter"/>
</dbReference>
<accession>F3GNT5</accession>
<comment type="caution">
    <text evidence="3">The sequence shown here is derived from an EMBL/GenBank/DDBJ whole genome shotgun (WGS) entry which is preliminary data.</text>
</comment>
<feature type="non-terminal residue" evidence="3">
    <location>
        <position position="79"/>
    </location>
</feature>
<dbReference type="PANTHER" id="PTHR30537:SF35">
    <property type="entry name" value="TRANSCRIPTIONAL REGULATORY PROTEIN"/>
    <property type="match status" value="1"/>
</dbReference>
<evidence type="ECO:0000313" key="4">
    <source>
        <dbReference type="Proteomes" id="UP000004986"/>
    </source>
</evidence>
<dbReference type="Pfam" id="PF03466">
    <property type="entry name" value="LysR_substrate"/>
    <property type="match status" value="1"/>
</dbReference>
<keyword evidence="4" id="KW-1185">Reference proteome</keyword>
<dbReference type="InterPro" id="IPR058163">
    <property type="entry name" value="LysR-type_TF_proteobact-type"/>
</dbReference>
<organism evidence="3 4">
    <name type="scientific">Pseudomonas syringae pv. pisi str. 1704B</name>
    <dbReference type="NCBI Taxonomy" id="629263"/>
    <lineage>
        <taxon>Bacteria</taxon>
        <taxon>Pseudomonadati</taxon>
        <taxon>Pseudomonadota</taxon>
        <taxon>Gammaproteobacteria</taxon>
        <taxon>Pseudomonadales</taxon>
        <taxon>Pseudomonadaceae</taxon>
        <taxon>Pseudomonas</taxon>
        <taxon>Pseudomonas syringae</taxon>
    </lineage>
</organism>
<proteinExistence type="inferred from homology"/>
<dbReference type="InterPro" id="IPR005119">
    <property type="entry name" value="LysR_subst-bd"/>
</dbReference>
<dbReference type="Gene3D" id="3.40.190.10">
    <property type="entry name" value="Periplasmic binding protein-like II"/>
    <property type="match status" value="2"/>
</dbReference>
<dbReference type="AlphaFoldDB" id="F3GNT5"/>
<dbReference type="GO" id="GO:0043565">
    <property type="term" value="F:sequence-specific DNA binding"/>
    <property type="evidence" value="ECO:0007669"/>
    <property type="project" value="TreeGrafter"/>
</dbReference>
<dbReference type="GO" id="GO:0006351">
    <property type="term" value="P:DNA-templated transcription"/>
    <property type="evidence" value="ECO:0007669"/>
    <property type="project" value="TreeGrafter"/>
</dbReference>
<evidence type="ECO:0000313" key="3">
    <source>
        <dbReference type="EMBL" id="EGH48738.1"/>
    </source>
</evidence>
<evidence type="ECO:0000259" key="2">
    <source>
        <dbReference type="Pfam" id="PF03466"/>
    </source>
</evidence>
<dbReference type="HOGENOM" id="CLU_2627882_0_0_6"/>
<evidence type="ECO:0000256" key="1">
    <source>
        <dbReference type="ARBA" id="ARBA00009437"/>
    </source>
</evidence>
<protein>
    <submittedName>
        <fullName evidence="3">Regulatory protein, LysR:LysR, substrate-binding</fullName>
    </submittedName>
</protein>
<gene>
    <name evidence="3" type="ORF">PSYPI_43005</name>
</gene>
<feature type="domain" description="LysR substrate-binding" evidence="2">
    <location>
        <begin position="1"/>
        <end position="78"/>
    </location>
</feature>
<dbReference type="PANTHER" id="PTHR30537">
    <property type="entry name" value="HTH-TYPE TRANSCRIPTIONAL REGULATOR"/>
    <property type="match status" value="1"/>
</dbReference>
<dbReference type="Proteomes" id="UP000004986">
    <property type="component" value="Unassembled WGS sequence"/>
</dbReference>
<name>F3GNT5_PSESJ</name>
<sequence length="79" mass="8562">MRRYPGTSADLLIGNEAVDLVSERIDLAIRITNQLDPNVIARPLGQCDSVVCASPAYLAVHGTPSRPQELLAHNCLTYS</sequence>
<reference evidence="3 4" key="1">
    <citation type="journal article" date="2011" name="PLoS Pathog.">
        <title>Dynamic evolution of pathogenicity revealed by sequencing and comparative genomics of 19 Pseudomonas syringae isolates.</title>
        <authorList>
            <person name="Baltrus D.A."/>
            <person name="Nishimura M.T."/>
            <person name="Romanchuk A."/>
            <person name="Chang J.H."/>
            <person name="Mukhtar M.S."/>
            <person name="Cherkis K."/>
            <person name="Roach J."/>
            <person name="Grant S.R."/>
            <person name="Jones C.D."/>
            <person name="Dangl J.L."/>
        </authorList>
    </citation>
    <scope>NUCLEOTIDE SEQUENCE [LARGE SCALE GENOMIC DNA]</scope>
    <source>
        <strain evidence="3 4">1704B</strain>
    </source>
</reference>
<comment type="similarity">
    <text evidence="1">Belongs to the LysR transcriptional regulatory family.</text>
</comment>